<evidence type="ECO:0000313" key="8">
    <source>
        <dbReference type="EMBL" id="QDZ19878.1"/>
    </source>
</evidence>
<evidence type="ECO:0000256" key="4">
    <source>
        <dbReference type="ARBA" id="ARBA00022801"/>
    </source>
</evidence>
<feature type="domain" description="Glycoside hydrolase family 5" evidence="7">
    <location>
        <begin position="50"/>
        <end position="462"/>
    </location>
</feature>
<reference evidence="8 9" key="1">
    <citation type="submission" date="2018-07" db="EMBL/GenBank/DDBJ databases">
        <title>The complete nuclear genome of the prasinophyte Chloropicon primus (CCMP1205).</title>
        <authorList>
            <person name="Pombert J.-F."/>
            <person name="Otis C."/>
            <person name="Turmel M."/>
            <person name="Lemieux C."/>
        </authorList>
    </citation>
    <scope>NUCLEOTIDE SEQUENCE [LARGE SCALE GENOMIC DNA]</scope>
    <source>
        <strain evidence="8 9">CCMP1205</strain>
    </source>
</reference>
<dbReference type="InterPro" id="IPR001547">
    <property type="entry name" value="Glyco_hydro_5"/>
</dbReference>
<dbReference type="Pfam" id="PF26410">
    <property type="entry name" value="GH5_mannosidase"/>
    <property type="match status" value="1"/>
</dbReference>
<feature type="signal peptide" evidence="6">
    <location>
        <begin position="1"/>
        <end position="26"/>
    </location>
</feature>
<dbReference type="PANTHER" id="PTHR31451:SF40">
    <property type="entry name" value="GLYCOSIDE HYDROLASE FAMILY 5 DOMAIN-CONTAINING PROTEIN"/>
    <property type="match status" value="1"/>
</dbReference>
<name>A0A5B8MGR4_9CHLO</name>
<evidence type="ECO:0000256" key="2">
    <source>
        <dbReference type="ARBA" id="ARBA00005641"/>
    </source>
</evidence>
<dbReference type="AlphaFoldDB" id="A0A5B8MGR4"/>
<keyword evidence="5" id="KW-0326">Glycosidase</keyword>
<proteinExistence type="inferred from homology"/>
<evidence type="ECO:0000256" key="6">
    <source>
        <dbReference type="SAM" id="SignalP"/>
    </source>
</evidence>
<dbReference type="InterPro" id="IPR017853">
    <property type="entry name" value="GH"/>
</dbReference>
<accession>A0A5B8MGR4</accession>
<dbReference type="Proteomes" id="UP000316726">
    <property type="component" value="Chromosome 3"/>
</dbReference>
<dbReference type="OrthoDB" id="406631at2759"/>
<dbReference type="PANTHER" id="PTHR31451">
    <property type="match status" value="1"/>
</dbReference>
<dbReference type="EC" id="3.2.1.78" evidence="3"/>
<evidence type="ECO:0000256" key="5">
    <source>
        <dbReference type="ARBA" id="ARBA00023295"/>
    </source>
</evidence>
<evidence type="ECO:0000259" key="7">
    <source>
        <dbReference type="Pfam" id="PF26410"/>
    </source>
</evidence>
<dbReference type="STRING" id="1764295.A0A5B8MGR4"/>
<keyword evidence="4 8" id="KW-0378">Hydrolase</keyword>
<dbReference type="InterPro" id="IPR045053">
    <property type="entry name" value="MAN-like"/>
</dbReference>
<dbReference type="PROSITE" id="PS51257">
    <property type="entry name" value="PROKAR_LIPOPROTEIN"/>
    <property type="match status" value="1"/>
</dbReference>
<evidence type="ECO:0000256" key="3">
    <source>
        <dbReference type="ARBA" id="ARBA00012706"/>
    </source>
</evidence>
<dbReference type="SUPFAM" id="SSF51445">
    <property type="entry name" value="(Trans)glycosidases"/>
    <property type="match status" value="1"/>
</dbReference>
<gene>
    <name evidence="8" type="ORF">A3770_03p23960</name>
</gene>
<organism evidence="8 9">
    <name type="scientific">Chloropicon primus</name>
    <dbReference type="NCBI Taxonomy" id="1764295"/>
    <lineage>
        <taxon>Eukaryota</taxon>
        <taxon>Viridiplantae</taxon>
        <taxon>Chlorophyta</taxon>
        <taxon>Chloropicophyceae</taxon>
        <taxon>Chloropicales</taxon>
        <taxon>Chloropicaceae</taxon>
        <taxon>Chloropicon</taxon>
    </lineage>
</organism>
<dbReference type="EMBL" id="CP031036">
    <property type="protein sequence ID" value="QDZ19878.1"/>
    <property type="molecule type" value="Genomic_DNA"/>
</dbReference>
<keyword evidence="9" id="KW-1185">Reference proteome</keyword>
<dbReference type="Gene3D" id="3.20.20.80">
    <property type="entry name" value="Glycosidases"/>
    <property type="match status" value="1"/>
</dbReference>
<keyword evidence="6" id="KW-0732">Signal</keyword>
<evidence type="ECO:0000313" key="9">
    <source>
        <dbReference type="Proteomes" id="UP000316726"/>
    </source>
</evidence>
<comment type="catalytic activity">
    <reaction evidence="1">
        <text>Random hydrolysis of (1-&gt;4)-beta-D-mannosidic linkages in mannans, galactomannans and glucomannans.</text>
        <dbReference type="EC" id="3.2.1.78"/>
    </reaction>
</comment>
<comment type="similarity">
    <text evidence="2">Belongs to the glycosyl hydrolase 5 (cellulase A) family.</text>
</comment>
<feature type="chain" id="PRO_5022824728" description="mannan endo-1,4-beta-mannosidase" evidence="6">
    <location>
        <begin position="27"/>
        <end position="483"/>
    </location>
</feature>
<evidence type="ECO:0000256" key="1">
    <source>
        <dbReference type="ARBA" id="ARBA00001678"/>
    </source>
</evidence>
<dbReference type="GO" id="GO:0016985">
    <property type="term" value="F:mannan endo-1,4-beta-mannosidase activity"/>
    <property type="evidence" value="ECO:0007669"/>
    <property type="project" value="UniProtKB-EC"/>
</dbReference>
<protein>
    <recommendedName>
        <fullName evidence="3">mannan endo-1,4-beta-mannosidase</fullName>
        <ecNumber evidence="3">3.2.1.78</ecNumber>
    </recommendedName>
</protein>
<sequence>MMPPRSRHCFLLVLVLLACLGRGLLGVEEARVASRSWTDPGHRLEEALLFVERNGTRLQTSDGKPYRYVGMNYWYGANLGSVGPGGDRERLVRELDELSARGIKNLRVMAGSEGPNTEPYRIVPAMQVGPGVYDRDVVEGLDFLLKEMGRRKMRAVMCLTNEWIWSGGLAQYLVWGGYAKKIPVHPPGPSSWETFMHFTSHAFGHERTVELYHDHVRFIVGRNNSLTGVPYAEDPTIMSWELANEPRGMRFFDDFFAWVKSTSALIKSLDPNHLVTIGLEGDTIDPKYNGIDFEKLNSPKTIDYTTIHIWVENWKWYDPYRPEATYPFAKEKSLEYLQSHASRSRKIGKPMVLEEFGMARDSDTGRDRYLPSTPVTWRDHFFDNMLSWVCLLGRDPNSAVVGANLWAYGGDAYKVVNSLWTPGGLWKPGNAFTGDPPHEAQGWYSIYSEDKSTLELIQKYEECISPNPSPPSLQVRATVMDLP</sequence>